<proteinExistence type="predicted"/>
<gene>
    <name evidence="3" type="ORF">ACFPJA_02270</name>
</gene>
<name>A0ABD5QMZ2_9EURY</name>
<keyword evidence="4" id="KW-1185">Reference proteome</keyword>
<sequence>MSDARDFVDADAVGKTVADPMVAVYRHDVHKLRNRRHGSGADEYHGVPVNEAVPRGADGDAALLSRPSGEPEQTVANHSSPYRLSLLTGESATEPGRIEAAADGGFRSLVVSDDASRLHATWLTSDVAAAFNESVYYPYTSLKYHVLLAAALLSEYRAGHSFDELFLTVRPGEATAADAGVEAALESGVVSPHRTVLWSPLVTLAVTSDPGDRPAARLGPEPARSFADGWSRLSDQPFDTDGSRALMVLDSQLRRLRSWSTALQYIEEFVAWRGMPDAGAADVNRGWP</sequence>
<dbReference type="Pfam" id="PF26506">
    <property type="entry name" value="DUF8168"/>
    <property type="match status" value="1"/>
</dbReference>
<reference evidence="3 4" key="1">
    <citation type="journal article" date="2019" name="Int. J. Syst. Evol. Microbiol.">
        <title>The Global Catalogue of Microorganisms (GCM) 10K type strain sequencing project: providing services to taxonomists for standard genome sequencing and annotation.</title>
        <authorList>
            <consortium name="The Broad Institute Genomics Platform"/>
            <consortium name="The Broad Institute Genome Sequencing Center for Infectious Disease"/>
            <person name="Wu L."/>
            <person name="Ma J."/>
        </authorList>
    </citation>
    <scope>NUCLEOTIDE SEQUENCE [LARGE SCALE GENOMIC DNA]</scope>
    <source>
        <strain evidence="3 4">CGMCC 1.16026</strain>
    </source>
</reference>
<dbReference type="EMBL" id="JBHSKV010000002">
    <property type="protein sequence ID" value="MFC5133555.1"/>
    <property type="molecule type" value="Genomic_DNA"/>
</dbReference>
<accession>A0ABD5QMZ2</accession>
<evidence type="ECO:0000256" key="1">
    <source>
        <dbReference type="SAM" id="MobiDB-lite"/>
    </source>
</evidence>
<evidence type="ECO:0000259" key="2">
    <source>
        <dbReference type="Pfam" id="PF26506"/>
    </source>
</evidence>
<dbReference type="Proteomes" id="UP001596145">
    <property type="component" value="Unassembled WGS sequence"/>
</dbReference>
<dbReference type="RefSeq" id="WP_122105596.1">
    <property type="nucleotide sequence ID" value="NZ_JBHSKV010000002.1"/>
</dbReference>
<dbReference type="InterPro" id="IPR058481">
    <property type="entry name" value="DUF8168"/>
</dbReference>
<protein>
    <recommendedName>
        <fullName evidence="2">DUF8168 domain-containing protein</fullName>
    </recommendedName>
</protein>
<organism evidence="3 4">
    <name type="scientific">Halorubrum glutamatedens</name>
    <dbReference type="NCBI Taxonomy" id="2707018"/>
    <lineage>
        <taxon>Archaea</taxon>
        <taxon>Methanobacteriati</taxon>
        <taxon>Methanobacteriota</taxon>
        <taxon>Stenosarchaea group</taxon>
        <taxon>Halobacteria</taxon>
        <taxon>Halobacteriales</taxon>
        <taxon>Haloferacaceae</taxon>
        <taxon>Halorubrum</taxon>
    </lineage>
</organism>
<comment type="caution">
    <text evidence="3">The sequence shown here is derived from an EMBL/GenBank/DDBJ whole genome shotgun (WGS) entry which is preliminary data.</text>
</comment>
<evidence type="ECO:0000313" key="4">
    <source>
        <dbReference type="Proteomes" id="UP001596145"/>
    </source>
</evidence>
<feature type="region of interest" description="Disordered" evidence="1">
    <location>
        <begin position="34"/>
        <end position="61"/>
    </location>
</feature>
<dbReference type="AlphaFoldDB" id="A0ABD5QMZ2"/>
<feature type="domain" description="DUF8168" evidence="2">
    <location>
        <begin position="21"/>
        <end position="271"/>
    </location>
</feature>
<evidence type="ECO:0000313" key="3">
    <source>
        <dbReference type="EMBL" id="MFC5133555.1"/>
    </source>
</evidence>